<dbReference type="InterPro" id="IPR010982">
    <property type="entry name" value="Lambda_DNA-bd_dom_sf"/>
</dbReference>
<dbReference type="PROSITE" id="PS50943">
    <property type="entry name" value="HTH_CROC1"/>
    <property type="match status" value="1"/>
</dbReference>
<accession>A0A7H1DT95</accession>
<reference evidence="2 3" key="1">
    <citation type="submission" date="2020-07" db="EMBL/GenBank/DDBJ databases">
        <title>Complete genome and description of Chryseobacterium manosquense strain Marseille-Q2069 sp. nov.</title>
        <authorList>
            <person name="Boxberger M."/>
        </authorList>
    </citation>
    <scope>NUCLEOTIDE SEQUENCE [LARGE SCALE GENOMIC DNA]</scope>
    <source>
        <strain evidence="2 3">Marseille-Q2069</strain>
    </source>
</reference>
<name>A0A7H1DT95_9FLAO</name>
<feature type="domain" description="HTH cro/C1-type" evidence="1">
    <location>
        <begin position="3"/>
        <end position="57"/>
    </location>
</feature>
<dbReference type="Pfam" id="PF01381">
    <property type="entry name" value="HTH_3"/>
    <property type="match status" value="1"/>
</dbReference>
<organism evidence="2 3">
    <name type="scientific">Chryseobacterium manosquense</name>
    <dbReference type="NCBI Taxonomy" id="2754694"/>
    <lineage>
        <taxon>Bacteria</taxon>
        <taxon>Pseudomonadati</taxon>
        <taxon>Bacteroidota</taxon>
        <taxon>Flavobacteriia</taxon>
        <taxon>Flavobacteriales</taxon>
        <taxon>Weeksellaceae</taxon>
        <taxon>Chryseobacterium group</taxon>
        <taxon>Chryseobacterium</taxon>
    </lineage>
</organism>
<dbReference type="CDD" id="cd00093">
    <property type="entry name" value="HTH_XRE"/>
    <property type="match status" value="1"/>
</dbReference>
<evidence type="ECO:0000313" key="2">
    <source>
        <dbReference type="EMBL" id="QNS40203.1"/>
    </source>
</evidence>
<dbReference type="RefSeq" id="WP_188320328.1">
    <property type="nucleotide sequence ID" value="NZ_CP060203.1"/>
</dbReference>
<dbReference type="KEGG" id="cmaq:H0S70_07260"/>
<gene>
    <name evidence="2" type="ORF">H0S70_07260</name>
</gene>
<evidence type="ECO:0000259" key="1">
    <source>
        <dbReference type="PROSITE" id="PS50943"/>
    </source>
</evidence>
<dbReference type="Gene3D" id="1.10.260.40">
    <property type="entry name" value="lambda repressor-like DNA-binding domains"/>
    <property type="match status" value="1"/>
</dbReference>
<dbReference type="GO" id="GO:0003677">
    <property type="term" value="F:DNA binding"/>
    <property type="evidence" value="ECO:0007669"/>
    <property type="project" value="InterPro"/>
</dbReference>
<protein>
    <submittedName>
        <fullName evidence="2">Helix-turn-helix transcriptional regulator</fullName>
    </submittedName>
</protein>
<dbReference type="AlphaFoldDB" id="A0A7H1DT95"/>
<dbReference type="EMBL" id="CP060203">
    <property type="protein sequence ID" value="QNS40203.1"/>
    <property type="molecule type" value="Genomic_DNA"/>
</dbReference>
<dbReference type="SUPFAM" id="SSF47413">
    <property type="entry name" value="lambda repressor-like DNA-binding domains"/>
    <property type="match status" value="1"/>
</dbReference>
<keyword evidence="3" id="KW-1185">Reference proteome</keyword>
<sequence length="58" mass="6639">MQVKKLLQLYGGTQKEMAAALGVTQPRISEYITGKKNISVKRLQTWCDILKIDIKELF</sequence>
<dbReference type="Proteomes" id="UP000516438">
    <property type="component" value="Chromosome"/>
</dbReference>
<proteinExistence type="predicted"/>
<dbReference type="SMART" id="SM00530">
    <property type="entry name" value="HTH_XRE"/>
    <property type="match status" value="1"/>
</dbReference>
<evidence type="ECO:0000313" key="3">
    <source>
        <dbReference type="Proteomes" id="UP000516438"/>
    </source>
</evidence>
<dbReference type="InterPro" id="IPR001387">
    <property type="entry name" value="Cro/C1-type_HTH"/>
</dbReference>